<protein>
    <submittedName>
        <fullName evidence="1">Uncharacterized protein</fullName>
    </submittedName>
</protein>
<gene>
    <name evidence="1" type="ORF">F2Q68_00034114</name>
</gene>
<evidence type="ECO:0000313" key="2">
    <source>
        <dbReference type="Proteomes" id="UP000712281"/>
    </source>
</evidence>
<comment type="caution">
    <text evidence="1">The sequence shown here is derived from an EMBL/GenBank/DDBJ whole genome shotgun (WGS) entry which is preliminary data.</text>
</comment>
<proteinExistence type="predicted"/>
<organism evidence="1 2">
    <name type="scientific">Brassica cretica</name>
    <name type="common">Mustard</name>
    <dbReference type="NCBI Taxonomy" id="69181"/>
    <lineage>
        <taxon>Eukaryota</taxon>
        <taxon>Viridiplantae</taxon>
        <taxon>Streptophyta</taxon>
        <taxon>Embryophyta</taxon>
        <taxon>Tracheophyta</taxon>
        <taxon>Spermatophyta</taxon>
        <taxon>Magnoliopsida</taxon>
        <taxon>eudicotyledons</taxon>
        <taxon>Gunneridae</taxon>
        <taxon>Pentapetalae</taxon>
        <taxon>rosids</taxon>
        <taxon>malvids</taxon>
        <taxon>Brassicales</taxon>
        <taxon>Brassicaceae</taxon>
        <taxon>Brassiceae</taxon>
        <taxon>Brassica</taxon>
    </lineage>
</organism>
<sequence length="169" mass="18709">MEIFMVGSDRPMRSYALGKQRLCRTRKRPPLRLCRMLGSIDTIYQALRNSFSIRNLERIVTGYVRILKSPSDIKCAAVDHFEVFLNGIQQAEGVVAGTRPGVLPSGDPGLPLIARFRHRTRGITSALKLTGVVHPLQAFPRQDIAPVILLSRVPLRPEPHSDPVGGPVP</sequence>
<accession>A0A8S9H539</accession>
<dbReference type="AlphaFoldDB" id="A0A8S9H539"/>
<name>A0A8S9H539_BRACR</name>
<evidence type="ECO:0000313" key="1">
    <source>
        <dbReference type="EMBL" id="KAF2551158.1"/>
    </source>
</evidence>
<dbReference type="Proteomes" id="UP000712281">
    <property type="component" value="Unassembled WGS sequence"/>
</dbReference>
<reference evidence="1" key="1">
    <citation type="submission" date="2019-12" db="EMBL/GenBank/DDBJ databases">
        <title>Genome sequencing and annotation of Brassica cretica.</title>
        <authorList>
            <person name="Studholme D.J."/>
            <person name="Sarris P.F."/>
        </authorList>
    </citation>
    <scope>NUCLEOTIDE SEQUENCE</scope>
    <source>
        <strain evidence="1">PFS-001/15</strain>
        <tissue evidence="1">Leaf</tissue>
    </source>
</reference>
<dbReference type="EMBL" id="QGKW02001988">
    <property type="protein sequence ID" value="KAF2551158.1"/>
    <property type="molecule type" value="Genomic_DNA"/>
</dbReference>